<dbReference type="InterPro" id="IPR002525">
    <property type="entry name" value="Transp_IS110-like_N"/>
</dbReference>
<proteinExistence type="predicted"/>
<dbReference type="PANTHER" id="PTHR33055">
    <property type="entry name" value="TRANSPOSASE FOR INSERTION SEQUENCE ELEMENT IS1111A"/>
    <property type="match status" value="1"/>
</dbReference>
<reference evidence="3 4" key="1">
    <citation type="journal article" date="2015" name="Stand. Genomic Sci.">
        <title>Genomic Encyclopedia of Bacterial and Archaeal Type Strains, Phase III: the genomes of soil and plant-associated and newly described type strains.</title>
        <authorList>
            <person name="Whitman W.B."/>
            <person name="Woyke T."/>
            <person name="Klenk H.P."/>
            <person name="Zhou Y."/>
            <person name="Lilburn T.G."/>
            <person name="Beck B.J."/>
            <person name="De Vos P."/>
            <person name="Vandamme P."/>
            <person name="Eisen J.A."/>
            <person name="Garrity G."/>
            <person name="Hugenholtz P."/>
            <person name="Kyrpides N.C."/>
        </authorList>
    </citation>
    <scope>NUCLEOTIDE SEQUENCE [LARGE SCALE GENOMIC DNA]</scope>
    <source>
        <strain evidence="3 4">CGMCC 1.10947</strain>
    </source>
</reference>
<dbReference type="AlphaFoldDB" id="A0A562KAL9"/>
<evidence type="ECO:0000313" key="4">
    <source>
        <dbReference type="Proteomes" id="UP000317176"/>
    </source>
</evidence>
<dbReference type="EMBL" id="VLKL01000051">
    <property type="protein sequence ID" value="TWH92334.1"/>
    <property type="molecule type" value="Genomic_DNA"/>
</dbReference>
<organism evidence="3 4">
    <name type="scientific">Bradyrhizobium daqingense</name>
    <dbReference type="NCBI Taxonomy" id="993502"/>
    <lineage>
        <taxon>Bacteria</taxon>
        <taxon>Pseudomonadati</taxon>
        <taxon>Pseudomonadota</taxon>
        <taxon>Alphaproteobacteria</taxon>
        <taxon>Hyphomicrobiales</taxon>
        <taxon>Nitrobacteraceae</taxon>
        <taxon>Bradyrhizobium</taxon>
    </lineage>
</organism>
<dbReference type="PANTHER" id="PTHR33055:SF13">
    <property type="entry name" value="TRANSPOSASE"/>
    <property type="match status" value="1"/>
</dbReference>
<feature type="domain" description="Transposase IS110-like N-terminal" evidence="2">
    <location>
        <begin position="4"/>
        <end position="139"/>
    </location>
</feature>
<dbReference type="Pfam" id="PF01548">
    <property type="entry name" value="DEDD_Tnp_IS110"/>
    <property type="match status" value="1"/>
</dbReference>
<evidence type="ECO:0000313" key="3">
    <source>
        <dbReference type="EMBL" id="TWH92334.1"/>
    </source>
</evidence>
<keyword evidence="4" id="KW-1185">Reference proteome</keyword>
<dbReference type="GO" id="GO:0004803">
    <property type="term" value="F:transposase activity"/>
    <property type="evidence" value="ECO:0007669"/>
    <property type="project" value="InterPro"/>
</dbReference>
<sequence length="309" mass="34206">MRIIGMDIHRVAAEAVALLERHLTKLGRIPMTRDSLEAFARKELTHDDHVVVEATGNAAAVVEVLAPYVDRVVIANPKQVRLIAYAKIKTDAIDAAVLAKLYATGFLPEVWVPDQRTMALRRQVARRTQLVRQRVPSIHILISKWPFHRWACGDMEQELLWATSTYVILAHVPRDGVFSTALVRGSTKPIRNSLFALCPSWTATKSGLTLKNCSNQTADRVGYSINSSAGDRYNFAIGGELVEVQSFVSSQLKIELSSNESRFGATGRPHHNSPPAAVEAGRPASSHDDCLRRGCGAYPGSFHRYQSRR</sequence>
<name>A0A562KAL9_9BRAD</name>
<dbReference type="InterPro" id="IPR047650">
    <property type="entry name" value="Transpos_IS110"/>
</dbReference>
<comment type="caution">
    <text evidence="3">The sequence shown here is derived from an EMBL/GenBank/DDBJ whole genome shotgun (WGS) entry which is preliminary data.</text>
</comment>
<gene>
    <name evidence="3" type="ORF">IQ17_07190</name>
</gene>
<evidence type="ECO:0000256" key="1">
    <source>
        <dbReference type="SAM" id="MobiDB-lite"/>
    </source>
</evidence>
<protein>
    <submittedName>
        <fullName evidence="3">Transposase</fullName>
    </submittedName>
</protein>
<feature type="region of interest" description="Disordered" evidence="1">
    <location>
        <begin position="262"/>
        <end position="285"/>
    </location>
</feature>
<evidence type="ECO:0000259" key="2">
    <source>
        <dbReference type="Pfam" id="PF01548"/>
    </source>
</evidence>
<accession>A0A562KAL9</accession>
<dbReference type="GO" id="GO:0006313">
    <property type="term" value="P:DNA transposition"/>
    <property type="evidence" value="ECO:0007669"/>
    <property type="project" value="InterPro"/>
</dbReference>
<dbReference type="Proteomes" id="UP000317176">
    <property type="component" value="Unassembled WGS sequence"/>
</dbReference>
<dbReference type="GO" id="GO:0003677">
    <property type="term" value="F:DNA binding"/>
    <property type="evidence" value="ECO:0007669"/>
    <property type="project" value="InterPro"/>
</dbReference>